<evidence type="ECO:0000256" key="1">
    <source>
        <dbReference type="SAM" id="Phobius"/>
    </source>
</evidence>
<comment type="caution">
    <text evidence="2">The sequence shown here is derived from an EMBL/GenBank/DDBJ whole genome shotgun (WGS) entry which is preliminary data.</text>
</comment>
<dbReference type="InterPro" id="IPR038377">
    <property type="entry name" value="Na/Glc_symporter_sf"/>
</dbReference>
<accession>A0A367LVD8</accession>
<keyword evidence="1" id="KW-0472">Membrane</keyword>
<protein>
    <submittedName>
        <fullName evidence="2">Sodium:proline symporter</fullName>
    </submittedName>
</protein>
<dbReference type="Proteomes" id="UP000253594">
    <property type="component" value="Unassembled WGS sequence"/>
</dbReference>
<keyword evidence="1" id="KW-0812">Transmembrane</keyword>
<dbReference type="EMBL" id="QORE01003370">
    <property type="protein sequence ID" value="RCI69155.1"/>
    <property type="molecule type" value="Genomic_DNA"/>
</dbReference>
<dbReference type="Gene3D" id="1.20.1730.10">
    <property type="entry name" value="Sodium/glucose cotransporter"/>
    <property type="match status" value="1"/>
</dbReference>
<sequence length="75" mass="8110">AGMIVGAATVILWKNLLGWTGLYEIIPGFLFASVAIVVFSLLGKAPSTSMLKRFDDAEQEYREAHQGSAAPVTQR</sequence>
<reference evidence="2 3" key="1">
    <citation type="submission" date="2018-07" db="EMBL/GenBank/DDBJ databases">
        <title>Mechanisms of high-level aminoglycoside resistance among Gram-negative pathogens in Brazil.</title>
        <authorList>
            <person name="Ballaben A.S."/>
            <person name="Darini A.L.C."/>
            <person name="Doi Y."/>
        </authorList>
    </citation>
    <scope>NUCLEOTIDE SEQUENCE [LARGE SCALE GENOMIC DNA]</scope>
    <source>
        <strain evidence="2 3">B2-305</strain>
    </source>
</reference>
<evidence type="ECO:0000313" key="2">
    <source>
        <dbReference type="EMBL" id="RCI69155.1"/>
    </source>
</evidence>
<feature type="non-terminal residue" evidence="2">
    <location>
        <position position="1"/>
    </location>
</feature>
<keyword evidence="1" id="KW-1133">Transmembrane helix</keyword>
<dbReference type="AlphaFoldDB" id="A0A367LVD8"/>
<proteinExistence type="predicted"/>
<feature type="transmembrane region" description="Helical" evidence="1">
    <location>
        <begin position="25"/>
        <end position="43"/>
    </location>
</feature>
<name>A0A367LVD8_PSEAI</name>
<organism evidence="2 3">
    <name type="scientific">Pseudomonas aeruginosa</name>
    <dbReference type="NCBI Taxonomy" id="287"/>
    <lineage>
        <taxon>Bacteria</taxon>
        <taxon>Pseudomonadati</taxon>
        <taxon>Pseudomonadota</taxon>
        <taxon>Gammaproteobacteria</taxon>
        <taxon>Pseudomonadales</taxon>
        <taxon>Pseudomonadaceae</taxon>
        <taxon>Pseudomonas</taxon>
    </lineage>
</organism>
<evidence type="ECO:0000313" key="3">
    <source>
        <dbReference type="Proteomes" id="UP000253594"/>
    </source>
</evidence>
<gene>
    <name evidence="2" type="ORF">DT376_41460</name>
</gene>